<protein>
    <submittedName>
        <fullName evidence="1">Uncharacterized protein</fullName>
    </submittedName>
</protein>
<dbReference type="AlphaFoldDB" id="A0A0B0MRW5"/>
<evidence type="ECO:0000313" key="1">
    <source>
        <dbReference type="EMBL" id="KHG02229.1"/>
    </source>
</evidence>
<evidence type="ECO:0000313" key="2">
    <source>
        <dbReference type="Proteomes" id="UP000032142"/>
    </source>
</evidence>
<name>A0A0B0MRW5_GOSAR</name>
<reference evidence="2" key="1">
    <citation type="submission" date="2014-09" db="EMBL/GenBank/DDBJ databases">
        <authorList>
            <person name="Mudge J."/>
            <person name="Ramaraj T."/>
            <person name="Lindquist I.E."/>
            <person name="Bharti A.K."/>
            <person name="Sundararajan A."/>
            <person name="Cameron C.T."/>
            <person name="Woodward J.E."/>
            <person name="May G.D."/>
            <person name="Brubaker C."/>
            <person name="Broadhvest J."/>
            <person name="Wilkins T.A."/>
        </authorList>
    </citation>
    <scope>NUCLEOTIDE SEQUENCE</scope>
    <source>
        <strain evidence="2">cv. AKA8401</strain>
    </source>
</reference>
<accession>A0A0B0MRW5</accession>
<gene>
    <name evidence="1" type="ORF">F383_25575</name>
</gene>
<proteinExistence type="predicted"/>
<dbReference type="EMBL" id="JRRC01250608">
    <property type="protein sequence ID" value="KHG02229.1"/>
    <property type="molecule type" value="Genomic_DNA"/>
</dbReference>
<dbReference type="Proteomes" id="UP000032142">
    <property type="component" value="Unassembled WGS sequence"/>
</dbReference>
<sequence length="20" mass="2437">MSASICELRVRPCLEHWHRI</sequence>
<keyword evidence="2" id="KW-1185">Reference proteome</keyword>
<organism evidence="1 2">
    <name type="scientific">Gossypium arboreum</name>
    <name type="common">Tree cotton</name>
    <name type="synonym">Gossypium nanking</name>
    <dbReference type="NCBI Taxonomy" id="29729"/>
    <lineage>
        <taxon>Eukaryota</taxon>
        <taxon>Viridiplantae</taxon>
        <taxon>Streptophyta</taxon>
        <taxon>Embryophyta</taxon>
        <taxon>Tracheophyta</taxon>
        <taxon>Spermatophyta</taxon>
        <taxon>Magnoliopsida</taxon>
        <taxon>eudicotyledons</taxon>
        <taxon>Gunneridae</taxon>
        <taxon>Pentapetalae</taxon>
        <taxon>rosids</taxon>
        <taxon>malvids</taxon>
        <taxon>Malvales</taxon>
        <taxon>Malvaceae</taxon>
        <taxon>Malvoideae</taxon>
        <taxon>Gossypium</taxon>
    </lineage>
</organism>
<comment type="caution">
    <text evidence="1">The sequence shown here is derived from an EMBL/GenBank/DDBJ whole genome shotgun (WGS) entry which is preliminary data.</text>
</comment>